<gene>
    <name evidence="3" type="ORF">DGYR_LOCUS395</name>
</gene>
<reference evidence="3 4" key="1">
    <citation type="submission" date="2020-08" db="EMBL/GenBank/DDBJ databases">
        <authorList>
            <person name="Hejnol A."/>
        </authorList>
    </citation>
    <scope>NUCLEOTIDE SEQUENCE [LARGE SCALE GENOMIC DNA]</scope>
</reference>
<evidence type="ECO:0000256" key="2">
    <source>
        <dbReference type="SAM" id="MobiDB-lite"/>
    </source>
</evidence>
<dbReference type="Proteomes" id="UP000549394">
    <property type="component" value="Unassembled WGS sequence"/>
</dbReference>
<dbReference type="EMBL" id="CAJFCJ010000001">
    <property type="protein sequence ID" value="CAD5111049.1"/>
    <property type="molecule type" value="Genomic_DNA"/>
</dbReference>
<keyword evidence="4" id="KW-1185">Reference proteome</keyword>
<dbReference type="AlphaFoldDB" id="A0A7I8V6Z6"/>
<evidence type="ECO:0000256" key="1">
    <source>
        <dbReference type="SAM" id="Coils"/>
    </source>
</evidence>
<proteinExistence type="predicted"/>
<feature type="compositionally biased region" description="Basic and acidic residues" evidence="2">
    <location>
        <begin position="318"/>
        <end position="327"/>
    </location>
</feature>
<evidence type="ECO:0000313" key="4">
    <source>
        <dbReference type="Proteomes" id="UP000549394"/>
    </source>
</evidence>
<name>A0A7I8V6Z6_9ANNE</name>
<feature type="region of interest" description="Disordered" evidence="2">
    <location>
        <begin position="318"/>
        <end position="339"/>
    </location>
</feature>
<protein>
    <submittedName>
        <fullName evidence="3">DgyrCDS400</fullName>
    </submittedName>
</protein>
<keyword evidence="1" id="KW-0175">Coiled coil</keyword>
<accession>A0A7I8V6Z6</accession>
<comment type="caution">
    <text evidence="3">The sequence shown here is derived from an EMBL/GenBank/DDBJ whole genome shotgun (WGS) entry which is preliminary data.</text>
</comment>
<sequence>MLKVDGIAEANSPATRLDTLLLEMGADVEKASEDNCALAFQTFDEILPQLGVYVRLMRRVRNILFTSVYSDQYTAKDNKIERTPFFTLLSKIHQEREERAEKLEKYVERLKKALLDKENEIISISNNIDNLHDRLAKSEDQIVQFEEELTQRRIDVESLEKTLEGEREEAKRVKEDLSSDIENLKAGLTEARDEVGNLQNYKMGYDELEQAFQVGSSIREKTGKSNASTRENLLLSNLDSAFKLEQQILQAENALIEDMDKTLEEHNERLVDTDYDVETGEVILSSKKEKFRMAIDEINTELILLRQHASVLNEELNRIQQKNERPKLSSQSNRSKSKLTVGLVDPEEVKKDDPFIANERVLGKYSAVIYTSDNEGKHFHELKGVDFCKNCGQKVVLCPHRATGAPTPLVVELPPKTTHIKIVRPILKLDRRRQLQMTKDRPGTTATDFDLENMSTYSRSKAPSMGSIQPRQSPSVSMVSVAESAGMQHYSSQILLHPMQRVWDDFKSRTSLERQVPRPLNLQRTKSMLKSFSAYILRQDAEENATGYWCVLDTLYRYMFDRYSKADVAYLSAYDWLAALIEFSASDKFMSLFLHTLVGNLDASSFRYVLLINDLLSNFIWSKVEDVRHLAVVLYPTLTDDELDQVVMGYTSWSENKTSASLISDYIINIILKWREPRFVETHSRLQLYVDETEVVDEIRFGEACNTMIGSCDERIRKRLYQEALEFAESKDNVKGGVPIQKLAQVISYLELIQIFGETGENDIHSYLSKYLPETDEPSCLITYSTCLEMASKLYTNQ</sequence>
<feature type="coiled-coil region" evidence="1">
    <location>
        <begin position="93"/>
        <end position="201"/>
    </location>
</feature>
<dbReference type="OrthoDB" id="2142729at2759"/>
<organism evidence="3 4">
    <name type="scientific">Dimorphilus gyrociliatus</name>
    <dbReference type="NCBI Taxonomy" id="2664684"/>
    <lineage>
        <taxon>Eukaryota</taxon>
        <taxon>Metazoa</taxon>
        <taxon>Spiralia</taxon>
        <taxon>Lophotrochozoa</taxon>
        <taxon>Annelida</taxon>
        <taxon>Polychaeta</taxon>
        <taxon>Polychaeta incertae sedis</taxon>
        <taxon>Dinophilidae</taxon>
        <taxon>Dimorphilus</taxon>
    </lineage>
</organism>
<evidence type="ECO:0000313" key="3">
    <source>
        <dbReference type="EMBL" id="CAD5111049.1"/>
    </source>
</evidence>